<comment type="catalytic activity">
    <reaction evidence="7 8">
        <text>uroporphyrinogen III + 4 H(+) = coproporphyrinogen III + 4 CO2</text>
        <dbReference type="Rhea" id="RHEA:19865"/>
        <dbReference type="ChEBI" id="CHEBI:15378"/>
        <dbReference type="ChEBI" id="CHEBI:16526"/>
        <dbReference type="ChEBI" id="CHEBI:57308"/>
        <dbReference type="ChEBI" id="CHEBI:57309"/>
        <dbReference type="EC" id="4.1.1.37"/>
    </reaction>
</comment>
<dbReference type="GO" id="GO:0005829">
    <property type="term" value="C:cytosol"/>
    <property type="evidence" value="ECO:0007669"/>
    <property type="project" value="TreeGrafter"/>
</dbReference>
<evidence type="ECO:0000313" key="12">
    <source>
        <dbReference type="EMBL" id="AOW80514.1"/>
    </source>
</evidence>
<dbReference type="InterPro" id="IPR000257">
    <property type="entry name" value="Uroporphyrinogen_deCOase"/>
</dbReference>
<reference evidence="12 13" key="1">
    <citation type="submission" date="2016-06" db="EMBL/GenBank/DDBJ databases">
        <title>Discovery of anaerobic lithoheterotrophic haloarchaeon capable of sulfur respiration by hydrogen and formate.</title>
        <authorList>
            <person name="Sorokin D.Y."/>
            <person name="Kublanov I.V."/>
            <person name="Roman P."/>
            <person name="Sinninghe Damste J.S."/>
            <person name="Golyshin P.N."/>
            <person name="Rojo D."/>
            <person name="Ciordia S."/>
            <person name="Mena Md.C."/>
            <person name="Ferrer M."/>
            <person name="Smedile F."/>
            <person name="Messina E."/>
            <person name="La Cono V."/>
            <person name="Yakimov M.M."/>
        </authorList>
    </citation>
    <scope>NUCLEOTIDE SEQUENCE [LARGE SCALE GENOMIC DNA]</scope>
    <source>
        <strain evidence="12 13">HTSR1</strain>
    </source>
</reference>
<comment type="similarity">
    <text evidence="2 7 9">Belongs to the uroporphyrinogen decarboxylase family.</text>
</comment>
<comment type="function">
    <text evidence="7">Catalyzes the decarboxylation of four acetate groups of uroporphyrinogen-III to yield coproporphyrinogen-III.</text>
</comment>
<dbReference type="KEGG" id="halh:HTSR_1338"/>
<evidence type="ECO:0000256" key="9">
    <source>
        <dbReference type="RuleBase" id="RU004169"/>
    </source>
</evidence>
<feature type="binding site" evidence="7">
    <location>
        <position position="203"/>
    </location>
    <ligand>
        <name>substrate</name>
    </ligand>
</feature>
<dbReference type="SUPFAM" id="SSF51726">
    <property type="entry name" value="UROD/MetE-like"/>
    <property type="match status" value="1"/>
</dbReference>
<dbReference type="CDD" id="cd00717">
    <property type="entry name" value="URO-D"/>
    <property type="match status" value="1"/>
</dbReference>
<dbReference type="HAMAP" id="MF_00218">
    <property type="entry name" value="URO_D"/>
    <property type="match status" value="1"/>
</dbReference>
<name>A0A1D8S588_9EURY</name>
<evidence type="ECO:0000256" key="8">
    <source>
        <dbReference type="RuleBase" id="RU000554"/>
    </source>
</evidence>
<comment type="subunit">
    <text evidence="7">Homodimer.</text>
</comment>
<keyword evidence="4 7" id="KW-0210">Decarboxylase</keyword>
<dbReference type="PROSITE" id="PS00907">
    <property type="entry name" value="UROD_2"/>
    <property type="match status" value="1"/>
</dbReference>
<dbReference type="EMBL" id="CP016070">
    <property type="protein sequence ID" value="AOW80514.1"/>
    <property type="molecule type" value="Genomic_DNA"/>
</dbReference>
<accession>A0A1D8S588</accession>
<dbReference type="NCBIfam" id="TIGR01464">
    <property type="entry name" value="hemE"/>
    <property type="match status" value="1"/>
</dbReference>
<dbReference type="PANTHER" id="PTHR21091">
    <property type="entry name" value="METHYLTETRAHYDROFOLATE:HOMOCYSTEINE METHYLTRANSFERASE RELATED"/>
    <property type="match status" value="1"/>
</dbReference>
<protein>
    <recommendedName>
        <fullName evidence="3 7">Uroporphyrinogen decarboxylase</fullName>
        <shortName evidence="7">UPD</shortName>
        <shortName evidence="7">URO-D</shortName>
        <ecNumber evidence="3 7">4.1.1.37</ecNumber>
    </recommendedName>
</protein>
<dbReference type="InterPro" id="IPR006361">
    <property type="entry name" value="Uroporphyrinogen_deCO2ase_HemE"/>
</dbReference>
<feature type="domain" description="Uroporphyrinogen decarboxylase (URO-D)" evidence="10">
    <location>
        <begin position="18"/>
        <end position="27"/>
    </location>
</feature>
<dbReference type="PATRIC" id="fig|1855411.3.peg.1337"/>
<proteinExistence type="inferred from homology"/>
<comment type="pathway">
    <text evidence="1 7 8">Porphyrin-containing compound metabolism; protoporphyrin-IX biosynthesis; coproporphyrinogen-III from 5-aminolevulinate: step 4/4.</text>
</comment>
<feature type="binding site" evidence="7">
    <location>
        <position position="312"/>
    </location>
    <ligand>
        <name>substrate</name>
    </ligand>
</feature>
<dbReference type="RefSeq" id="WP_070365200.1">
    <property type="nucleotide sequence ID" value="NZ_CP016070.1"/>
</dbReference>
<dbReference type="Proteomes" id="UP000185608">
    <property type="component" value="Chromosome"/>
</dbReference>
<feature type="binding site" evidence="7">
    <location>
        <begin position="23"/>
        <end position="27"/>
    </location>
    <ligand>
        <name>substrate</name>
    </ligand>
</feature>
<evidence type="ECO:0000256" key="2">
    <source>
        <dbReference type="ARBA" id="ARBA00009935"/>
    </source>
</evidence>
<dbReference type="GO" id="GO:0004853">
    <property type="term" value="F:uroporphyrinogen decarboxylase activity"/>
    <property type="evidence" value="ECO:0007669"/>
    <property type="project" value="UniProtKB-UniRule"/>
</dbReference>
<feature type="binding site" evidence="7">
    <location>
        <position position="148"/>
    </location>
    <ligand>
        <name>substrate</name>
    </ligand>
</feature>
<dbReference type="Pfam" id="PF01208">
    <property type="entry name" value="URO-D"/>
    <property type="match status" value="1"/>
</dbReference>
<dbReference type="GeneID" id="29829331"/>
<evidence type="ECO:0000256" key="7">
    <source>
        <dbReference type="HAMAP-Rule" id="MF_00218"/>
    </source>
</evidence>
<evidence type="ECO:0000256" key="5">
    <source>
        <dbReference type="ARBA" id="ARBA00023239"/>
    </source>
</evidence>
<feature type="domain" description="Uroporphyrinogen decarboxylase (URO-D)" evidence="11">
    <location>
        <begin position="136"/>
        <end position="152"/>
    </location>
</feature>
<keyword evidence="5 7" id="KW-0456">Lyase</keyword>
<evidence type="ECO:0000256" key="3">
    <source>
        <dbReference type="ARBA" id="ARBA00012288"/>
    </source>
</evidence>
<dbReference type="PROSITE" id="PS00906">
    <property type="entry name" value="UROD_1"/>
    <property type="match status" value="1"/>
</dbReference>
<evidence type="ECO:0000259" key="10">
    <source>
        <dbReference type="PROSITE" id="PS00906"/>
    </source>
</evidence>
<evidence type="ECO:0000259" key="11">
    <source>
        <dbReference type="PROSITE" id="PS00907"/>
    </source>
</evidence>
<evidence type="ECO:0000256" key="1">
    <source>
        <dbReference type="ARBA" id="ARBA00004804"/>
    </source>
</evidence>
<dbReference type="UniPathway" id="UPA00251">
    <property type="reaction ID" value="UER00321"/>
</dbReference>
<gene>
    <name evidence="7 12" type="primary">hemE</name>
    <name evidence="12" type="ORF">HTSR_1338</name>
</gene>
<feature type="site" description="Transition state stabilizer" evidence="7">
    <location>
        <position position="72"/>
    </location>
</feature>
<dbReference type="EC" id="4.1.1.37" evidence="3 7"/>
<dbReference type="PANTHER" id="PTHR21091:SF169">
    <property type="entry name" value="UROPORPHYRINOGEN DECARBOXYLASE"/>
    <property type="match status" value="1"/>
</dbReference>
<feature type="binding site" evidence="7">
    <location>
        <position position="72"/>
    </location>
    <ligand>
        <name>substrate</name>
    </ligand>
</feature>
<comment type="subcellular location">
    <subcellularLocation>
        <location evidence="7">Cytoplasm</location>
    </subcellularLocation>
</comment>
<dbReference type="AlphaFoldDB" id="A0A1D8S588"/>
<sequence length="335" mass="36943">MRSHFLQAARGEETARPPVWLMRQAGRYLPEYRELRADYTFREAISTPDVATEITLQPFERFGLDAVVIYSDILVALEPLGIDYHLESGVGPVIDDPIETPEAVPHHHEPVAERLDYVGELIERVSDHVGDRAATLGFAGGPFTLASYAVAGEPAKNHIPVRGFRAAHPTAFEDLLSTFADVVREYVQFQVDHGADAIQLFDTYAGLLGPEDYRDYVLPLHQEILEAVDVPTIVFVRNMGGRLPTLAESGADVVGLDWTVDMAEARETLGEQPVQGNLDPTDLLGDPEFVRRRTESVIEAAGPEGHILNLGHGVNRSTPVESVAAFVETAKSWEW</sequence>
<keyword evidence="6 7" id="KW-0627">Porphyrin biosynthesis</keyword>
<keyword evidence="7" id="KW-0963">Cytoplasm</keyword>
<organism evidence="12 13">
    <name type="scientific">Halodesulfurarchaeum formicicum</name>
    <dbReference type="NCBI Taxonomy" id="1873524"/>
    <lineage>
        <taxon>Archaea</taxon>
        <taxon>Methanobacteriati</taxon>
        <taxon>Methanobacteriota</taxon>
        <taxon>Stenosarchaea group</taxon>
        <taxon>Halobacteria</taxon>
        <taxon>Halobacteriales</taxon>
        <taxon>Halobacteriaceae</taxon>
        <taxon>Halodesulfurarchaeum</taxon>
    </lineage>
</organism>
<dbReference type="STRING" id="1873524.HSR6_1410"/>
<evidence type="ECO:0000256" key="6">
    <source>
        <dbReference type="ARBA" id="ARBA00023244"/>
    </source>
</evidence>
<dbReference type="InterPro" id="IPR038071">
    <property type="entry name" value="UROD/MetE-like_sf"/>
</dbReference>
<dbReference type="Gene3D" id="3.20.20.210">
    <property type="match status" value="1"/>
</dbReference>
<evidence type="ECO:0000313" key="13">
    <source>
        <dbReference type="Proteomes" id="UP000185608"/>
    </source>
</evidence>
<comment type="caution">
    <text evidence="7">Lacks conserved residue(s) required for the propagation of feature annotation.</text>
</comment>
<evidence type="ECO:0000256" key="4">
    <source>
        <dbReference type="ARBA" id="ARBA00022793"/>
    </source>
</evidence>
<dbReference type="GO" id="GO:0006782">
    <property type="term" value="P:protoporphyrinogen IX biosynthetic process"/>
    <property type="evidence" value="ECO:0007669"/>
    <property type="project" value="UniProtKB-UniRule"/>
</dbReference>